<dbReference type="InterPro" id="IPR022258">
    <property type="entry name" value="Flagellar_operon_YvyF"/>
</dbReference>
<gene>
    <name evidence="1" type="ORF">RWE15_00860</name>
</gene>
<keyword evidence="2" id="KW-1185">Reference proteome</keyword>
<proteinExistence type="predicted"/>
<reference evidence="1 2" key="1">
    <citation type="submission" date="2023-10" db="EMBL/GenBank/DDBJ databases">
        <title>Virgibacillus halophilus 5B73C genome.</title>
        <authorList>
            <person name="Miliotis G."/>
            <person name="Sengupta P."/>
            <person name="Hameed A."/>
            <person name="Chuvochina M."/>
            <person name="Mcdonagh F."/>
            <person name="Simpson A.C."/>
            <person name="Singh N.K."/>
            <person name="Rekha P.D."/>
            <person name="Raman K."/>
            <person name="Hugenholtz P."/>
            <person name="Venkateswaran K."/>
        </authorList>
    </citation>
    <scope>NUCLEOTIDE SEQUENCE [LARGE SCALE GENOMIC DNA]</scope>
    <source>
        <strain evidence="1 2">5B73C</strain>
    </source>
</reference>
<dbReference type="NCBIfam" id="TIGR03826">
    <property type="entry name" value="YvyF"/>
    <property type="match status" value="1"/>
</dbReference>
<dbReference type="RefSeq" id="WP_390357819.1">
    <property type="nucleotide sequence ID" value="NZ_JBHUIZ010000017.1"/>
</dbReference>
<accession>A0ABU5C1R0</accession>
<dbReference type="Proteomes" id="UP001281447">
    <property type="component" value="Unassembled WGS sequence"/>
</dbReference>
<sequence>MAELANCTRCNKVFAKQFRDICQDCYKQEEKDFQTVYTYLKTCRNREATLQEVVEHTNVDEETVIKFIKEKRLRTSQFPKLAYPCSRCGRDILSGRICETCQDEMNLDLERHRINESFKQSNEEKDNPVYFSINQKK</sequence>
<protein>
    <recommendedName>
        <fullName evidence="3">Flagellar operon protein TIGR03826</fullName>
    </recommendedName>
</protein>
<evidence type="ECO:0000313" key="1">
    <source>
        <dbReference type="EMBL" id="MDY0393241.1"/>
    </source>
</evidence>
<dbReference type="EMBL" id="JAWDIP010000003">
    <property type="protein sequence ID" value="MDY0393241.1"/>
    <property type="molecule type" value="Genomic_DNA"/>
</dbReference>
<evidence type="ECO:0000313" key="2">
    <source>
        <dbReference type="Proteomes" id="UP001281447"/>
    </source>
</evidence>
<organism evidence="1 2">
    <name type="scientific">Tigheibacillus halophilus</name>
    <dbReference type="NCBI Taxonomy" id="361280"/>
    <lineage>
        <taxon>Bacteria</taxon>
        <taxon>Bacillati</taxon>
        <taxon>Bacillota</taxon>
        <taxon>Bacilli</taxon>
        <taxon>Bacillales</taxon>
        <taxon>Bacillaceae</taxon>
        <taxon>Tigheibacillus</taxon>
    </lineage>
</organism>
<name>A0ABU5C1R0_9BACI</name>
<evidence type="ECO:0008006" key="3">
    <source>
        <dbReference type="Google" id="ProtNLM"/>
    </source>
</evidence>
<comment type="caution">
    <text evidence="1">The sequence shown here is derived from an EMBL/GenBank/DDBJ whole genome shotgun (WGS) entry which is preliminary data.</text>
</comment>